<evidence type="ECO:0000256" key="4">
    <source>
        <dbReference type="PIRSR" id="PIRSR600760-2"/>
    </source>
</evidence>
<evidence type="ECO:0000256" key="1">
    <source>
        <dbReference type="ARBA" id="ARBA00022723"/>
    </source>
</evidence>
<dbReference type="SUPFAM" id="SSF56655">
    <property type="entry name" value="Carbohydrate phosphatase"/>
    <property type="match status" value="1"/>
</dbReference>
<keyword evidence="1 4" id="KW-0479">Metal-binding</keyword>
<dbReference type="Pfam" id="PF00459">
    <property type="entry name" value="Inositol_P"/>
    <property type="match status" value="1"/>
</dbReference>
<comment type="caution">
    <text evidence="5">The sequence shown here is derived from an EMBL/GenBank/DDBJ whole genome shotgun (WGS) entry which is preliminary data.</text>
</comment>
<dbReference type="AlphaFoldDB" id="A0A1G2BE13"/>
<dbReference type="GO" id="GO:0008934">
    <property type="term" value="F:inositol monophosphate 1-phosphatase activity"/>
    <property type="evidence" value="ECO:0007669"/>
    <property type="project" value="TreeGrafter"/>
</dbReference>
<dbReference type="Gene3D" id="3.30.540.10">
    <property type="entry name" value="Fructose-1,6-Bisphosphatase, subunit A, domain 1"/>
    <property type="match status" value="1"/>
</dbReference>
<reference evidence="5 6" key="1">
    <citation type="journal article" date="2016" name="Nat. Commun.">
        <title>Thousands of microbial genomes shed light on interconnected biogeochemical processes in an aquifer system.</title>
        <authorList>
            <person name="Anantharaman K."/>
            <person name="Brown C.T."/>
            <person name="Hug L.A."/>
            <person name="Sharon I."/>
            <person name="Castelle C.J."/>
            <person name="Probst A.J."/>
            <person name="Thomas B.C."/>
            <person name="Singh A."/>
            <person name="Wilkins M.J."/>
            <person name="Karaoz U."/>
            <person name="Brodie E.L."/>
            <person name="Williams K.H."/>
            <person name="Hubbard S.S."/>
            <person name="Banfield J.F."/>
        </authorList>
    </citation>
    <scope>NUCLEOTIDE SEQUENCE [LARGE SCALE GENOMIC DNA]</scope>
</reference>
<dbReference type="PANTHER" id="PTHR20854">
    <property type="entry name" value="INOSITOL MONOPHOSPHATASE"/>
    <property type="match status" value="1"/>
</dbReference>
<dbReference type="PRINTS" id="PR00377">
    <property type="entry name" value="IMPHPHTASES"/>
</dbReference>
<feature type="binding site" evidence="4">
    <location>
        <position position="217"/>
    </location>
    <ligand>
        <name>Mg(2+)</name>
        <dbReference type="ChEBI" id="CHEBI:18420"/>
        <label>1</label>
        <note>catalytic</note>
    </ligand>
</feature>
<dbReference type="PANTHER" id="PTHR20854:SF4">
    <property type="entry name" value="INOSITOL-1-MONOPHOSPHATASE-RELATED"/>
    <property type="match status" value="1"/>
</dbReference>
<evidence type="ECO:0000256" key="3">
    <source>
        <dbReference type="ARBA" id="ARBA00022842"/>
    </source>
</evidence>
<name>A0A1G2BE13_9BACT</name>
<keyword evidence="3 4" id="KW-0460">Magnesium</keyword>
<gene>
    <name evidence="5" type="ORF">A2319_05450</name>
</gene>
<feature type="binding site" evidence="4">
    <location>
        <position position="91"/>
    </location>
    <ligand>
        <name>Mg(2+)</name>
        <dbReference type="ChEBI" id="CHEBI:18420"/>
        <label>1</label>
        <note>catalytic</note>
    </ligand>
</feature>
<feature type="binding site" evidence="4">
    <location>
        <position position="72"/>
    </location>
    <ligand>
        <name>Mg(2+)</name>
        <dbReference type="ChEBI" id="CHEBI:18420"/>
        <label>1</label>
        <note>catalytic</note>
    </ligand>
</feature>
<accession>A0A1G2BE13</accession>
<dbReference type="Gene3D" id="3.40.190.80">
    <property type="match status" value="1"/>
</dbReference>
<organism evidence="5 6">
    <name type="scientific">Candidatus Kerfeldbacteria bacterium RIFOXYB2_FULL_38_14</name>
    <dbReference type="NCBI Taxonomy" id="1798547"/>
    <lineage>
        <taxon>Bacteria</taxon>
        <taxon>Candidatus Kerfeldiibacteriota</taxon>
    </lineage>
</organism>
<dbReference type="GO" id="GO:0006020">
    <property type="term" value="P:inositol metabolic process"/>
    <property type="evidence" value="ECO:0007669"/>
    <property type="project" value="TreeGrafter"/>
</dbReference>
<protein>
    <recommendedName>
        <fullName evidence="7">Inositol-phosphate phosphatase</fullName>
    </recommendedName>
</protein>
<dbReference type="EMBL" id="MHKI01000009">
    <property type="protein sequence ID" value="OGY87382.1"/>
    <property type="molecule type" value="Genomic_DNA"/>
</dbReference>
<evidence type="ECO:0008006" key="7">
    <source>
        <dbReference type="Google" id="ProtNLM"/>
    </source>
</evidence>
<dbReference type="InterPro" id="IPR020583">
    <property type="entry name" value="Inositol_monoP_metal-BS"/>
</dbReference>
<keyword evidence="2" id="KW-0378">Hydrolase</keyword>
<dbReference type="GO" id="GO:0007165">
    <property type="term" value="P:signal transduction"/>
    <property type="evidence" value="ECO:0007669"/>
    <property type="project" value="TreeGrafter"/>
</dbReference>
<dbReference type="GO" id="GO:0046872">
    <property type="term" value="F:metal ion binding"/>
    <property type="evidence" value="ECO:0007669"/>
    <property type="project" value="UniProtKB-KW"/>
</dbReference>
<evidence type="ECO:0000256" key="2">
    <source>
        <dbReference type="ARBA" id="ARBA00022801"/>
    </source>
</evidence>
<sequence length="267" mass="30432">MANLDVSLLKEFAVGVTVRAGFILRRNFNDYLKSKPKHKTRHEIVCASDMEVHKFVRYKVRKRFPNHNFVSEEGDEVDNNARYTWVVDPLDGTLNYTIGNPFFCTSLTLLDQGKPVIGVLHAPLLREIFIVEKNKSARLNERNIHVSKERSLKNSVLSFSYYSRDKKSRAKSMELWSHFEDSSRAMRHLGCTTLELAYIACGRMEAAVIVPPLRLWDIANGILLIETAGGKITDFSGQEWNSCSQGLVATNGLVHRQILNILKKHSR</sequence>
<dbReference type="Proteomes" id="UP000176420">
    <property type="component" value="Unassembled WGS sequence"/>
</dbReference>
<feature type="binding site" evidence="4">
    <location>
        <position position="90"/>
    </location>
    <ligand>
        <name>Mg(2+)</name>
        <dbReference type="ChEBI" id="CHEBI:18420"/>
        <label>2</label>
    </ligand>
</feature>
<proteinExistence type="predicted"/>
<dbReference type="InterPro" id="IPR000760">
    <property type="entry name" value="Inositol_monophosphatase-like"/>
</dbReference>
<evidence type="ECO:0000313" key="6">
    <source>
        <dbReference type="Proteomes" id="UP000176420"/>
    </source>
</evidence>
<evidence type="ECO:0000313" key="5">
    <source>
        <dbReference type="EMBL" id="OGY87382.1"/>
    </source>
</evidence>
<comment type="cofactor">
    <cofactor evidence="4">
        <name>Mg(2+)</name>
        <dbReference type="ChEBI" id="CHEBI:18420"/>
    </cofactor>
</comment>
<feature type="binding site" evidence="4">
    <location>
        <position position="88"/>
    </location>
    <ligand>
        <name>Mg(2+)</name>
        <dbReference type="ChEBI" id="CHEBI:18420"/>
        <label>1</label>
        <note>catalytic</note>
    </ligand>
</feature>
<dbReference type="PROSITE" id="PS00629">
    <property type="entry name" value="IMP_1"/>
    <property type="match status" value="1"/>
</dbReference>